<keyword evidence="3" id="KW-1185">Reference proteome</keyword>
<organism evidence="2 3">
    <name type="scientific">Paenibacillus montaniterrae</name>
    <dbReference type="NCBI Taxonomy" id="429341"/>
    <lineage>
        <taxon>Bacteria</taxon>
        <taxon>Bacillati</taxon>
        <taxon>Bacillota</taxon>
        <taxon>Bacilli</taxon>
        <taxon>Bacillales</taxon>
        <taxon>Paenibacillaceae</taxon>
        <taxon>Paenibacillus</taxon>
    </lineage>
</organism>
<evidence type="ECO:0000256" key="1">
    <source>
        <dbReference type="SAM" id="Phobius"/>
    </source>
</evidence>
<keyword evidence="1" id="KW-1133">Transmembrane helix</keyword>
<keyword evidence="1" id="KW-0812">Transmembrane</keyword>
<dbReference type="EMBL" id="BOSE01000007">
    <property type="protein sequence ID" value="GIP17973.1"/>
    <property type="molecule type" value="Genomic_DNA"/>
</dbReference>
<accession>A0A919YWA9</accession>
<keyword evidence="1" id="KW-0472">Membrane</keyword>
<dbReference type="RefSeq" id="WP_213517851.1">
    <property type="nucleotide sequence ID" value="NZ_BOSE01000007.1"/>
</dbReference>
<dbReference type="Proteomes" id="UP000683139">
    <property type="component" value="Unassembled WGS sequence"/>
</dbReference>
<sequence length="64" mass="7201">MESFIFVAVYGMPFAAFIFFINMIRIIDKIKRGGDYKANEIWAGLSFALIVWTFAVSIFLANGG</sequence>
<proteinExistence type="predicted"/>
<dbReference type="AlphaFoldDB" id="A0A919YWA9"/>
<protein>
    <submittedName>
        <fullName evidence="2">Uncharacterized protein</fullName>
    </submittedName>
</protein>
<reference evidence="2" key="1">
    <citation type="submission" date="2021-03" db="EMBL/GenBank/DDBJ databases">
        <title>Antimicrobial resistance genes in bacteria isolated from Japanese honey, and their potential for conferring macrolide and lincosamide resistance in the American foulbrood pathogen Paenibacillus larvae.</title>
        <authorList>
            <person name="Okamoto M."/>
            <person name="Kumagai M."/>
            <person name="Kanamori H."/>
            <person name="Takamatsu D."/>
        </authorList>
    </citation>
    <scope>NUCLEOTIDE SEQUENCE</scope>
    <source>
        <strain evidence="2">J40TS1</strain>
    </source>
</reference>
<feature type="transmembrane region" description="Helical" evidence="1">
    <location>
        <begin position="39"/>
        <end position="61"/>
    </location>
</feature>
<name>A0A919YWA9_9BACL</name>
<evidence type="ECO:0000313" key="2">
    <source>
        <dbReference type="EMBL" id="GIP17973.1"/>
    </source>
</evidence>
<evidence type="ECO:0000313" key="3">
    <source>
        <dbReference type="Proteomes" id="UP000683139"/>
    </source>
</evidence>
<feature type="transmembrane region" description="Helical" evidence="1">
    <location>
        <begin position="6"/>
        <end position="27"/>
    </location>
</feature>
<gene>
    <name evidence="2" type="ORF">J40TS1_36150</name>
</gene>
<comment type="caution">
    <text evidence="2">The sequence shown here is derived from an EMBL/GenBank/DDBJ whole genome shotgun (WGS) entry which is preliminary data.</text>
</comment>